<dbReference type="GeneID" id="66347094"/>
<dbReference type="Proteomes" id="UP000679373">
    <property type="component" value="Chromosome"/>
</dbReference>
<sequence>MKKVGISFKEKEKDLYNFLINQISPSVYIKQLLKEQIEKEEKPKENNSIKNNFNF</sequence>
<reference evidence="1" key="1">
    <citation type="submission" date="2021-04" db="EMBL/GenBank/DDBJ databases">
        <title>Complete genome sequence of the type strain Clostridium beijerinckii NRRL B-598.</title>
        <authorList>
            <person name="Sedlar K."/>
            <person name="Branska B."/>
            <person name="Bezdicek M."/>
            <person name="Nykrynova M."/>
            <person name="Lengerova M."/>
            <person name="Skutkova H."/>
            <person name="Patakova P."/>
        </authorList>
    </citation>
    <scope>NUCLEOTIDE SEQUENCE</scope>
    <source>
        <strain evidence="1">DSM 791</strain>
    </source>
</reference>
<evidence type="ECO:0000313" key="2">
    <source>
        <dbReference type="Proteomes" id="UP000679373"/>
    </source>
</evidence>
<gene>
    <name evidence="1" type="ORF">KEC93_21185</name>
</gene>
<accession>A0AB74VDG0</accession>
<organism evidence="1 2">
    <name type="scientific">Clostridium beijerinckii</name>
    <name type="common">Clostridium MP</name>
    <dbReference type="NCBI Taxonomy" id="1520"/>
    <lineage>
        <taxon>Bacteria</taxon>
        <taxon>Bacillati</taxon>
        <taxon>Bacillota</taxon>
        <taxon>Clostridia</taxon>
        <taxon>Eubacteriales</taxon>
        <taxon>Clostridiaceae</taxon>
        <taxon>Clostridium</taxon>
    </lineage>
</organism>
<proteinExistence type="predicted"/>
<dbReference type="AlphaFoldDB" id="A0AB74VDG0"/>
<protein>
    <submittedName>
        <fullName evidence="1">Uncharacterized protein</fullName>
    </submittedName>
</protein>
<dbReference type="RefSeq" id="WP_172462683.1">
    <property type="nucleotide sequence ID" value="NZ_BKAK01000058.1"/>
</dbReference>
<dbReference type="EMBL" id="CP073653">
    <property type="protein sequence ID" value="QUN34412.1"/>
    <property type="molecule type" value="Genomic_DNA"/>
</dbReference>
<keyword evidence="2" id="KW-1185">Reference proteome</keyword>
<name>A0AB74VDG0_CLOBE</name>
<evidence type="ECO:0000313" key="1">
    <source>
        <dbReference type="EMBL" id="QUN34412.1"/>
    </source>
</evidence>